<feature type="compositionally biased region" description="Acidic residues" evidence="6">
    <location>
        <begin position="1658"/>
        <end position="1673"/>
    </location>
</feature>
<dbReference type="GeneID" id="8855441"/>
<dbReference type="SMART" id="SM01411">
    <property type="entry name" value="Ephrin_rec_like"/>
    <property type="match status" value="2"/>
</dbReference>
<dbReference type="GO" id="GO:0140359">
    <property type="term" value="F:ABC-type transporter activity"/>
    <property type="evidence" value="ECO:0007669"/>
    <property type="project" value="InterPro"/>
</dbReference>
<protein>
    <submittedName>
        <fullName evidence="9">Abc transporter, white family</fullName>
    </submittedName>
</protein>
<evidence type="ECO:0000256" key="6">
    <source>
        <dbReference type="SAM" id="MobiDB-lite"/>
    </source>
</evidence>
<proteinExistence type="predicted"/>
<evidence type="ECO:0000259" key="8">
    <source>
        <dbReference type="Pfam" id="PF19055"/>
    </source>
</evidence>
<feature type="domain" description="ABC transporter family G" evidence="8">
    <location>
        <begin position="1198"/>
        <end position="1304"/>
    </location>
</feature>
<evidence type="ECO:0000256" key="4">
    <source>
        <dbReference type="ARBA" id="ARBA00022989"/>
    </source>
</evidence>
<dbReference type="InterPro" id="IPR050352">
    <property type="entry name" value="ABCG_transporters"/>
</dbReference>
<organism evidence="10">
    <name type="scientific">Naegleria gruberi</name>
    <name type="common">Amoeba</name>
    <dbReference type="NCBI Taxonomy" id="5762"/>
    <lineage>
        <taxon>Eukaryota</taxon>
        <taxon>Discoba</taxon>
        <taxon>Heterolobosea</taxon>
        <taxon>Tetramitia</taxon>
        <taxon>Eutetramitia</taxon>
        <taxon>Vahlkampfiidae</taxon>
        <taxon>Naegleria</taxon>
    </lineage>
</organism>
<accession>D2V0P9</accession>
<dbReference type="PANTHER" id="PTHR48041">
    <property type="entry name" value="ABC TRANSPORTER G FAMILY MEMBER 28"/>
    <property type="match status" value="1"/>
</dbReference>
<feature type="region of interest" description="Disordered" evidence="6">
    <location>
        <begin position="1285"/>
        <end position="1306"/>
    </location>
</feature>
<dbReference type="EMBL" id="GG738847">
    <property type="protein sequence ID" value="EFC49763.1"/>
    <property type="molecule type" value="Genomic_DNA"/>
</dbReference>
<dbReference type="PANTHER" id="PTHR48041:SF91">
    <property type="entry name" value="ABC TRANSPORTER G FAMILY MEMBER 28"/>
    <property type="match status" value="1"/>
</dbReference>
<keyword evidence="5 7" id="KW-0472">Membrane</keyword>
<dbReference type="KEGG" id="ngr:NAEGRDRAFT_78060"/>
<gene>
    <name evidence="9" type="ORF">NAEGRDRAFT_78060</name>
</gene>
<reference evidence="9 10" key="1">
    <citation type="journal article" date="2010" name="Cell">
        <title>The genome of Naegleria gruberi illuminates early eukaryotic versatility.</title>
        <authorList>
            <person name="Fritz-Laylin L.K."/>
            <person name="Prochnik S.E."/>
            <person name="Ginger M.L."/>
            <person name="Dacks J.B."/>
            <person name="Carpenter M.L."/>
            <person name="Field M.C."/>
            <person name="Kuo A."/>
            <person name="Paredez A."/>
            <person name="Chapman J."/>
            <person name="Pham J."/>
            <person name="Shu S."/>
            <person name="Neupane R."/>
            <person name="Cipriano M."/>
            <person name="Mancuso J."/>
            <person name="Tu H."/>
            <person name="Salamov A."/>
            <person name="Lindquist E."/>
            <person name="Shapiro H."/>
            <person name="Lucas S."/>
            <person name="Grigoriev I.V."/>
            <person name="Cande W.Z."/>
            <person name="Fulton C."/>
            <person name="Rokhsar D.S."/>
            <person name="Dawson S.C."/>
        </authorList>
    </citation>
    <scope>NUCLEOTIDE SEQUENCE [LARGE SCALE GENOMIC DNA]</scope>
    <source>
        <strain evidence="9 10">NEG-M</strain>
    </source>
</reference>
<feature type="domain" description="ABC transporter family G" evidence="8">
    <location>
        <begin position="1412"/>
        <end position="1611"/>
    </location>
</feature>
<evidence type="ECO:0000256" key="3">
    <source>
        <dbReference type="ARBA" id="ARBA00022692"/>
    </source>
</evidence>
<evidence type="ECO:0000256" key="7">
    <source>
        <dbReference type="SAM" id="Phobius"/>
    </source>
</evidence>
<evidence type="ECO:0000256" key="5">
    <source>
        <dbReference type="ARBA" id="ARBA00023136"/>
    </source>
</evidence>
<evidence type="ECO:0000313" key="9">
    <source>
        <dbReference type="EMBL" id="EFC49763.1"/>
    </source>
</evidence>
<dbReference type="Gene3D" id="3.40.50.300">
    <property type="entry name" value="P-loop containing nucleotide triphosphate hydrolases"/>
    <property type="match status" value="1"/>
</dbReference>
<feature type="transmembrane region" description="Helical" evidence="7">
    <location>
        <begin position="1587"/>
        <end position="1611"/>
    </location>
</feature>
<dbReference type="RefSeq" id="XP_002682507.1">
    <property type="nucleotide sequence ID" value="XM_002682461.1"/>
</dbReference>
<dbReference type="OrthoDB" id="439917at2759"/>
<dbReference type="SUPFAM" id="SSF52540">
    <property type="entry name" value="P-loop containing nucleoside triphosphate hydrolases"/>
    <property type="match status" value="1"/>
</dbReference>
<feature type="transmembrane region" description="Helical" evidence="7">
    <location>
        <begin position="1486"/>
        <end position="1507"/>
    </location>
</feature>
<keyword evidence="3 7" id="KW-0812">Transmembrane</keyword>
<feature type="transmembrane region" description="Helical" evidence="7">
    <location>
        <begin position="1450"/>
        <end position="1474"/>
    </location>
</feature>
<feature type="transmembrane region" description="Helical" evidence="7">
    <location>
        <begin position="1514"/>
        <end position="1533"/>
    </location>
</feature>
<dbReference type="InterPro" id="IPR027417">
    <property type="entry name" value="P-loop_NTPase"/>
</dbReference>
<feature type="transmembrane region" description="Helical" evidence="7">
    <location>
        <begin position="21"/>
        <end position="42"/>
    </location>
</feature>
<feature type="region of interest" description="Disordered" evidence="6">
    <location>
        <begin position="1658"/>
        <end position="1691"/>
    </location>
</feature>
<dbReference type="InParanoid" id="D2V0P9"/>
<feature type="transmembrane region" description="Helical" evidence="7">
    <location>
        <begin position="1355"/>
        <end position="1374"/>
    </location>
</feature>
<evidence type="ECO:0000256" key="1">
    <source>
        <dbReference type="ARBA" id="ARBA00004141"/>
    </source>
</evidence>
<sequence length="1691" mass="188705">MMIRNDNRPLLKGQAQQRVAVRYLIVSILLMITLSCASTLAATPPDWCAALSGEQVKSAFGLCDPSLSTSRPSWCTYNNFRASQPITFRDPDIFNCDATGAQCLYTKITDKTPITSTENNMICVKDQDVDNIVKIYKEDYSGGNVTTTDQSSQSENNRCFFVRAAKPLEMSADGAKQYLLVLTNRHLLVLDMTTEQLAYSYQVLDAKTALTDKPSKMAVYRTSSTEATIYVTLSTQTLLVLKLDTTGTLTVSSSKTIALTIDTTTKLSSSEFVQDLQTIAYIDTLGTATHMAVLSYGTSTSTNGIIIYKGSTLYKWAFADQTEERKIFGFAHGQFGADPTYSSKVDCNSVKASRPLLLIQSKSQVNLIQLVGTPNDSPVDLTKKTSIIYTHGVSGESIYSVSAFTECYGTLAKTSQSVWVAVGVASTTASANAFGPRLFVFNLPEMASQDVTDISSDPAGIYKAVGIPADTTCSTSYTSTTKPQYSKSGTCTNRPNKESDLKTTSAVPSKMVIGMYKTSDTAITDAYSTFYHTINIATRESIEVFSFQEYACTDTSASTSSSSLFTLQQTALLNSDGKINDIYVSENAQHIFAVLSRKAFDIDARIRLQDICTLLASSNPPSSLTKFTEACKKYPTKYTAFDFIGYFSMCNGGWTCPRYGDSGKLLLKVTPILPTMVFKCEPGFYCPTNNEGRRRPCPVGFKCKDSAMTAPTACSPSSTFETTCGIEGSSTEQRCPDGQICLNPLMSIPVPPGYLARKTRSQLYTCRNGQYCPLATQGLDTTGTTLVNACPALNYCETPYSMTPTPCLEQIGNRTQYCPTGTYGSDEHYCPEGYYCPTLSSKVLCEDGYYCPRGTKEPLACTAGYYCPNTNSMLLCPSGYHCAAGSTYPKRCQWFSYCPEGSAKQQSFYLGILLMFVVVFLVLVTFVVVRCVTASYKKKKMKQKKIKQDQEISGQNGLANIGINIANFIQGNEQFNYDSTGSLVNEPPFSKKNFTIDYAFEDLSYIRKKSEEVIFEGVTGRVYHGRTTCIIGVDSEATSALLNTLSGRHHLGFVHGKIMINEQIKDPHEFRNIISFAPKQLDMAKELKVHELLRFAGHSRLPSYYTYSQVGRRVEKTCKVLGIENFMYDTIGKSKKHGLDEELRVFVNMALEMVADPVCLFVDNPFDEIPLERKKFLCKAFKLAAESGTTVVSTMLRPRNDVFLLFDDCIIMGKNGGIVYNGPTKDALRFFEEIGFKCPNYENPPDFFVDVCLGNVERPGDPNFEPERLLHLWDLKKEENEKKWLKSRNGNETQQSEQEQEDDEEVGASVIDPQQVLLGSEVAKERQRKPIAFLGQYLLFSLRALLQLSRHYKGVFFDFFFHFALAVIIGGFYFNMDFIGPLSSTLQKLCPTFISNQCSLPRIDKIAPMSIVTVSALAIAAMQSSLKCFGADKELYRREAQNGINKMSYFLGKLTGEIPSLLIYPLVFVTFWYILVNPEAEFYTYYGLFLLFEIVFSSLGYFISVFVQRTHAEFVGVMYIILCALLGGVQPTVRTMSKEWYTLVLVCSSPVRWAVELMYTVEIRKYQESNQNVATALENYGFSYKAYYISPIILIAITIIFLVLSFVGLVMRDPQAVERIKTLTRVYIRKGKRKLKKLKSERKKPGDYVFQQESEIQVLEDGEESESDEDDELLLQQDEVYQPPSMQQDQQ</sequence>
<keyword evidence="2" id="KW-0813">Transport</keyword>
<dbReference type="Pfam" id="PF19055">
    <property type="entry name" value="ABC2_membrane_7"/>
    <property type="match status" value="2"/>
</dbReference>
<dbReference type="eggNOG" id="KOG0061">
    <property type="taxonomic scope" value="Eukaryota"/>
</dbReference>
<feature type="transmembrane region" description="Helical" evidence="7">
    <location>
        <begin position="1406"/>
        <end position="1429"/>
    </location>
</feature>
<evidence type="ECO:0000256" key="2">
    <source>
        <dbReference type="ARBA" id="ARBA00022448"/>
    </source>
</evidence>
<keyword evidence="10" id="KW-1185">Reference proteome</keyword>
<name>D2V0P9_NAEGR</name>
<comment type="subcellular location">
    <subcellularLocation>
        <location evidence="1">Membrane</location>
        <topology evidence="1">Multi-pass membrane protein</topology>
    </subcellularLocation>
</comment>
<evidence type="ECO:0000313" key="10">
    <source>
        <dbReference type="Proteomes" id="UP000006671"/>
    </source>
</evidence>
<keyword evidence="4 7" id="KW-1133">Transmembrane helix</keyword>
<dbReference type="GO" id="GO:0016020">
    <property type="term" value="C:membrane"/>
    <property type="evidence" value="ECO:0007669"/>
    <property type="project" value="UniProtKB-SubCell"/>
</dbReference>
<dbReference type="InterPro" id="IPR043926">
    <property type="entry name" value="ABCG_dom"/>
</dbReference>
<dbReference type="VEuPathDB" id="AmoebaDB:NAEGRDRAFT_78060"/>
<dbReference type="Proteomes" id="UP000006671">
    <property type="component" value="Unassembled WGS sequence"/>
</dbReference>
<feature type="transmembrane region" description="Helical" evidence="7">
    <location>
        <begin position="908"/>
        <end position="932"/>
    </location>
</feature>